<gene>
    <name evidence="1" type="ORF">CKAN_02253300</name>
</gene>
<dbReference type="AlphaFoldDB" id="A0A3S3R296"/>
<organism evidence="1 2">
    <name type="scientific">Cinnamomum micranthum f. kanehirae</name>
    <dbReference type="NCBI Taxonomy" id="337451"/>
    <lineage>
        <taxon>Eukaryota</taxon>
        <taxon>Viridiplantae</taxon>
        <taxon>Streptophyta</taxon>
        <taxon>Embryophyta</taxon>
        <taxon>Tracheophyta</taxon>
        <taxon>Spermatophyta</taxon>
        <taxon>Magnoliopsida</taxon>
        <taxon>Magnoliidae</taxon>
        <taxon>Laurales</taxon>
        <taxon>Lauraceae</taxon>
        <taxon>Cinnamomum</taxon>
    </lineage>
</organism>
<dbReference type="EMBL" id="QPKB01000010">
    <property type="protein sequence ID" value="RWR93290.1"/>
    <property type="molecule type" value="Genomic_DNA"/>
</dbReference>
<accession>A0A3S3R296</accession>
<dbReference type="Proteomes" id="UP000283530">
    <property type="component" value="Unassembled WGS sequence"/>
</dbReference>
<keyword evidence="2" id="KW-1185">Reference proteome</keyword>
<sequence>MRIARKKISSKEQKAIPICEAYEWSLEWRGRNREKSKLKCKTTKLESHIPNPTPFSLHSLAPPDPQTNSKVSKLAFGSLLSLLAPCYCSGVRGIFEAGGGRFVWSFGERETKEYKGHLGMHNAL</sequence>
<evidence type="ECO:0000313" key="1">
    <source>
        <dbReference type="EMBL" id="RWR93290.1"/>
    </source>
</evidence>
<evidence type="ECO:0000313" key="2">
    <source>
        <dbReference type="Proteomes" id="UP000283530"/>
    </source>
</evidence>
<proteinExistence type="predicted"/>
<reference evidence="1 2" key="1">
    <citation type="journal article" date="2019" name="Nat. Plants">
        <title>Stout camphor tree genome fills gaps in understanding of flowering plant genome evolution.</title>
        <authorList>
            <person name="Chaw S.M."/>
            <person name="Liu Y.C."/>
            <person name="Wu Y.W."/>
            <person name="Wang H.Y."/>
            <person name="Lin C.I."/>
            <person name="Wu C.S."/>
            <person name="Ke H.M."/>
            <person name="Chang L.Y."/>
            <person name="Hsu C.Y."/>
            <person name="Yang H.T."/>
            <person name="Sudianto E."/>
            <person name="Hsu M.H."/>
            <person name="Wu K.P."/>
            <person name="Wang L.N."/>
            <person name="Leebens-Mack J.H."/>
            <person name="Tsai I.J."/>
        </authorList>
    </citation>
    <scope>NUCLEOTIDE SEQUENCE [LARGE SCALE GENOMIC DNA]</scope>
    <source>
        <strain evidence="2">cv. Chaw 1501</strain>
        <tissue evidence="1">Young leaves</tissue>
    </source>
</reference>
<protein>
    <submittedName>
        <fullName evidence="1">Uncharacterized protein</fullName>
    </submittedName>
</protein>
<comment type="caution">
    <text evidence="1">The sequence shown here is derived from an EMBL/GenBank/DDBJ whole genome shotgun (WGS) entry which is preliminary data.</text>
</comment>
<name>A0A3S3R296_9MAGN</name>